<evidence type="ECO:0000256" key="2">
    <source>
        <dbReference type="ARBA" id="ARBA00009399"/>
    </source>
</evidence>
<reference evidence="8 9" key="1">
    <citation type="journal article" date="2021" name="Int. J. Syst. Evol. Microbiol.">
        <title>Reticulibacter mediterranei gen. nov., sp. nov., within the new family Reticulibacteraceae fam. nov., and Ktedonospora formicarum gen. nov., sp. nov., Ktedonobacter robiniae sp. nov., Dictyobacter formicarum sp. nov. and Dictyobacter arantiisoli sp. nov., belonging to the class Ktedonobacteria.</title>
        <authorList>
            <person name="Yabe S."/>
            <person name="Zheng Y."/>
            <person name="Wang C.M."/>
            <person name="Sakai Y."/>
            <person name="Abe K."/>
            <person name="Yokota A."/>
            <person name="Donadio S."/>
            <person name="Cavaletti L."/>
            <person name="Monciardini P."/>
        </authorList>
    </citation>
    <scope>NUCLEOTIDE SEQUENCE [LARGE SCALE GENOMIC DNA]</scope>
    <source>
        <strain evidence="8 9">SOSP1-30</strain>
    </source>
</reference>
<keyword evidence="3 6" id="KW-0812">Transmembrane</keyword>
<comment type="caution">
    <text evidence="8">The sequence shown here is derived from an EMBL/GenBank/DDBJ whole genome shotgun (WGS) entry which is preliminary data.</text>
</comment>
<feature type="transmembrane region" description="Helical" evidence="6">
    <location>
        <begin position="65"/>
        <end position="86"/>
    </location>
</feature>
<dbReference type="PANTHER" id="PTHR38459">
    <property type="entry name" value="PROPHAGE BACTOPRENOL-LINKED GLUCOSE TRANSLOCASE HOMOLOG"/>
    <property type="match status" value="1"/>
</dbReference>
<evidence type="ECO:0000313" key="9">
    <source>
        <dbReference type="Proteomes" id="UP000654345"/>
    </source>
</evidence>
<feature type="transmembrane region" description="Helical" evidence="6">
    <location>
        <begin position="98"/>
        <end position="118"/>
    </location>
</feature>
<sequence length="201" mass="22368">MSLSNLEEVSVESVLLEEPAASVVPATPTDVPTRSYHPYSWSVANRVLDVVDTLTGGRAGMLQRLSSYVVIGGFAAVVNLIVYYIVYHFVPVPGTDTVHLVVAFLCATEISIMANFVPNDYFTFRHVAGGRQRSWLQRCLRFQLTCISGSALTALIQFGLVYLVHVWPLFAQASALIIVLFYNFTVHHLFTYRHVKTAKTL</sequence>
<evidence type="ECO:0000256" key="4">
    <source>
        <dbReference type="ARBA" id="ARBA00022989"/>
    </source>
</evidence>
<keyword evidence="4 6" id="KW-1133">Transmembrane helix</keyword>
<protein>
    <recommendedName>
        <fullName evidence="7">GtrA/DPMS transmembrane domain-containing protein</fullName>
    </recommendedName>
</protein>
<evidence type="ECO:0000256" key="1">
    <source>
        <dbReference type="ARBA" id="ARBA00004141"/>
    </source>
</evidence>
<dbReference type="RefSeq" id="WP_201369205.1">
    <property type="nucleotide sequence ID" value="NZ_BNJG01000001.1"/>
</dbReference>
<dbReference type="InterPro" id="IPR051401">
    <property type="entry name" value="GtrA_CellWall_Glycosyl"/>
</dbReference>
<dbReference type="Pfam" id="PF04138">
    <property type="entry name" value="GtrA_DPMS_TM"/>
    <property type="match status" value="1"/>
</dbReference>
<evidence type="ECO:0000313" key="8">
    <source>
        <dbReference type="EMBL" id="GHO52281.1"/>
    </source>
</evidence>
<dbReference type="InterPro" id="IPR007267">
    <property type="entry name" value="GtrA_DPMS_TM"/>
</dbReference>
<evidence type="ECO:0000259" key="7">
    <source>
        <dbReference type="Pfam" id="PF04138"/>
    </source>
</evidence>
<name>A0ABQ3UHU4_9CHLR</name>
<organism evidence="8 9">
    <name type="scientific">Ktedonobacter robiniae</name>
    <dbReference type="NCBI Taxonomy" id="2778365"/>
    <lineage>
        <taxon>Bacteria</taxon>
        <taxon>Bacillati</taxon>
        <taxon>Chloroflexota</taxon>
        <taxon>Ktedonobacteria</taxon>
        <taxon>Ktedonobacterales</taxon>
        <taxon>Ktedonobacteraceae</taxon>
        <taxon>Ktedonobacter</taxon>
    </lineage>
</organism>
<evidence type="ECO:0000256" key="5">
    <source>
        <dbReference type="ARBA" id="ARBA00023136"/>
    </source>
</evidence>
<feature type="transmembrane region" description="Helical" evidence="6">
    <location>
        <begin position="169"/>
        <end position="190"/>
    </location>
</feature>
<accession>A0ABQ3UHU4</accession>
<feature type="transmembrane region" description="Helical" evidence="6">
    <location>
        <begin position="139"/>
        <end position="163"/>
    </location>
</feature>
<feature type="domain" description="GtrA/DPMS transmembrane" evidence="7">
    <location>
        <begin position="68"/>
        <end position="191"/>
    </location>
</feature>
<comment type="similarity">
    <text evidence="2">Belongs to the GtrA family.</text>
</comment>
<comment type="subcellular location">
    <subcellularLocation>
        <location evidence="1">Membrane</location>
        <topology evidence="1">Multi-pass membrane protein</topology>
    </subcellularLocation>
</comment>
<dbReference type="Proteomes" id="UP000654345">
    <property type="component" value="Unassembled WGS sequence"/>
</dbReference>
<dbReference type="PANTHER" id="PTHR38459:SF1">
    <property type="entry name" value="PROPHAGE BACTOPRENOL-LINKED GLUCOSE TRANSLOCASE HOMOLOG"/>
    <property type="match status" value="1"/>
</dbReference>
<evidence type="ECO:0000256" key="3">
    <source>
        <dbReference type="ARBA" id="ARBA00022692"/>
    </source>
</evidence>
<keyword evidence="5 6" id="KW-0472">Membrane</keyword>
<evidence type="ECO:0000256" key="6">
    <source>
        <dbReference type="SAM" id="Phobius"/>
    </source>
</evidence>
<dbReference type="EMBL" id="BNJG01000001">
    <property type="protein sequence ID" value="GHO52281.1"/>
    <property type="molecule type" value="Genomic_DNA"/>
</dbReference>
<keyword evidence="9" id="KW-1185">Reference proteome</keyword>
<gene>
    <name evidence="8" type="ORF">KSB_07560</name>
</gene>
<proteinExistence type="inferred from homology"/>